<sequence>MGRTGNVTGASRGDFLGTARSRWEISLNSHPLPSTTPQLPSFEDIRAFVNEVVPFQKFVGAEVRELGPGRAVAALPDSHDTRNHVGTTHAAALFLLAEAAAGAALAGALRERVTATVFILRESRIEYRRKALGEIRAVADAPVEGIPEGYPDLPAGERFDVTVRAHLQNAEGEFLAGAAFTYHCKILPG</sequence>
<evidence type="ECO:0000313" key="2">
    <source>
        <dbReference type="Proteomes" id="UP000218944"/>
    </source>
</evidence>
<dbReference type="Proteomes" id="UP000218944">
    <property type="component" value="Unassembled WGS sequence"/>
</dbReference>
<name>A0A2A2CXP8_9ACTN</name>
<proteinExistence type="predicted"/>
<comment type="caution">
    <text evidence="1">The sequence shown here is derived from an EMBL/GenBank/DDBJ whole genome shotgun (WGS) entry which is preliminary data.</text>
</comment>
<dbReference type="InterPro" id="IPR027961">
    <property type="entry name" value="DUF4442"/>
</dbReference>
<dbReference type="Pfam" id="PF14539">
    <property type="entry name" value="DUF4442"/>
    <property type="match status" value="1"/>
</dbReference>
<organism evidence="1 2">
    <name type="scientific">Streptomyces albireticuli</name>
    <dbReference type="NCBI Taxonomy" id="1940"/>
    <lineage>
        <taxon>Bacteria</taxon>
        <taxon>Bacillati</taxon>
        <taxon>Actinomycetota</taxon>
        <taxon>Actinomycetes</taxon>
        <taxon>Kitasatosporales</taxon>
        <taxon>Streptomycetaceae</taxon>
        <taxon>Streptomyces</taxon>
    </lineage>
</organism>
<dbReference type="RefSeq" id="WP_095585326.1">
    <property type="nucleotide sequence ID" value="NZ_JAJQQQ010000001.1"/>
</dbReference>
<evidence type="ECO:0000313" key="1">
    <source>
        <dbReference type="EMBL" id="PAU44025.1"/>
    </source>
</evidence>
<reference evidence="1 2" key="1">
    <citation type="submission" date="2017-08" db="EMBL/GenBank/DDBJ databases">
        <title>Genome sequence of Streptomyces albireticuli NRRL B-1670.</title>
        <authorList>
            <person name="Graham D.E."/>
            <person name="Mahan K.M."/>
            <person name="Klingeman D.M."/>
            <person name="Hettich R.L."/>
            <person name="Parry R.J."/>
            <person name="Spain J.C."/>
        </authorList>
    </citation>
    <scope>NUCLEOTIDE SEQUENCE [LARGE SCALE GENOMIC DNA]</scope>
    <source>
        <strain evidence="1 2">NRRL B-1670</strain>
    </source>
</reference>
<dbReference type="SUPFAM" id="SSF54637">
    <property type="entry name" value="Thioesterase/thiol ester dehydrase-isomerase"/>
    <property type="match status" value="1"/>
</dbReference>
<keyword evidence="2" id="KW-1185">Reference proteome</keyword>
<evidence type="ECO:0008006" key="3">
    <source>
        <dbReference type="Google" id="ProtNLM"/>
    </source>
</evidence>
<dbReference type="EMBL" id="NSJV01000714">
    <property type="protein sequence ID" value="PAU44025.1"/>
    <property type="molecule type" value="Genomic_DNA"/>
</dbReference>
<dbReference type="AlphaFoldDB" id="A0A2A2CXP8"/>
<gene>
    <name evidence="1" type="ORF">CK936_37065</name>
</gene>
<accession>A0A2A2CXP8</accession>
<dbReference type="Gene3D" id="3.10.129.10">
    <property type="entry name" value="Hotdog Thioesterase"/>
    <property type="match status" value="1"/>
</dbReference>
<dbReference type="InterPro" id="IPR029069">
    <property type="entry name" value="HotDog_dom_sf"/>
</dbReference>
<protein>
    <recommendedName>
        <fullName evidence="3">DUF4442 domain-containing protein</fullName>
    </recommendedName>
</protein>